<dbReference type="InterPro" id="IPR013785">
    <property type="entry name" value="Aldolase_TIM"/>
</dbReference>
<dbReference type="GO" id="GO:0000287">
    <property type="term" value="F:magnesium ion binding"/>
    <property type="evidence" value="ECO:0007669"/>
    <property type="project" value="UniProtKB-UniRule"/>
</dbReference>
<feature type="domain" description="Thiamine phosphate synthase/TenI" evidence="12">
    <location>
        <begin position="20"/>
        <end position="198"/>
    </location>
</feature>
<dbReference type="UniPathway" id="UPA00060">
    <property type="reaction ID" value="UER00141"/>
</dbReference>
<dbReference type="GO" id="GO:0009229">
    <property type="term" value="P:thiamine diphosphate biosynthetic process"/>
    <property type="evidence" value="ECO:0007669"/>
    <property type="project" value="UniProtKB-UniRule"/>
</dbReference>
<dbReference type="PANTHER" id="PTHR20857:SF23">
    <property type="entry name" value="THIAMINE BIOSYNTHETIC BIFUNCTIONAL ENZYME"/>
    <property type="match status" value="1"/>
</dbReference>
<protein>
    <recommendedName>
        <fullName evidence="9">Thiamine-phosphate synthase</fullName>
        <shortName evidence="9">TP synthase</shortName>
        <shortName evidence="9">TPS</shortName>
        <ecNumber evidence="9">2.5.1.3</ecNumber>
    </recommendedName>
    <alternativeName>
        <fullName evidence="9">Thiamine-phosphate pyrophosphorylase</fullName>
        <shortName evidence="9">TMP pyrophosphorylase</shortName>
        <shortName evidence="9">TMP-PPase</shortName>
    </alternativeName>
</protein>
<evidence type="ECO:0000256" key="9">
    <source>
        <dbReference type="HAMAP-Rule" id="MF_00097"/>
    </source>
</evidence>
<dbReference type="EMBL" id="NOZQ01000061">
    <property type="protein sequence ID" value="OYD16547.1"/>
    <property type="molecule type" value="Genomic_DNA"/>
</dbReference>
<dbReference type="Gene3D" id="3.20.20.70">
    <property type="entry name" value="Aldolase class I"/>
    <property type="match status" value="1"/>
</dbReference>
<comment type="catalytic activity">
    <reaction evidence="8 9 10">
        <text>2-[(2R,5Z)-2-carboxy-4-methylthiazol-5(2H)-ylidene]ethyl phosphate + 4-amino-2-methyl-5-(diphosphooxymethyl)pyrimidine + 2 H(+) = thiamine phosphate + CO2 + diphosphate</text>
        <dbReference type="Rhea" id="RHEA:47844"/>
        <dbReference type="ChEBI" id="CHEBI:15378"/>
        <dbReference type="ChEBI" id="CHEBI:16526"/>
        <dbReference type="ChEBI" id="CHEBI:33019"/>
        <dbReference type="ChEBI" id="CHEBI:37575"/>
        <dbReference type="ChEBI" id="CHEBI:57841"/>
        <dbReference type="ChEBI" id="CHEBI:62899"/>
        <dbReference type="EC" id="2.5.1.3"/>
    </reaction>
</comment>
<dbReference type="CDD" id="cd00564">
    <property type="entry name" value="TMP_TenI"/>
    <property type="match status" value="1"/>
</dbReference>
<evidence type="ECO:0000313" key="13">
    <source>
        <dbReference type="EMBL" id="OYD16547.1"/>
    </source>
</evidence>
<dbReference type="NCBIfam" id="TIGR00693">
    <property type="entry name" value="thiE"/>
    <property type="match status" value="1"/>
</dbReference>
<comment type="caution">
    <text evidence="13">The sequence shown here is derived from an EMBL/GenBank/DDBJ whole genome shotgun (WGS) entry which is preliminary data.</text>
</comment>
<dbReference type="InterPro" id="IPR022998">
    <property type="entry name" value="ThiamineP_synth_TenI"/>
</dbReference>
<dbReference type="Pfam" id="PF02581">
    <property type="entry name" value="TMP-TENI"/>
    <property type="match status" value="1"/>
</dbReference>
<evidence type="ECO:0000313" key="14">
    <source>
        <dbReference type="Proteomes" id="UP000215215"/>
    </source>
</evidence>
<feature type="binding site" evidence="9">
    <location>
        <position position="101"/>
    </location>
    <ligand>
        <name>Mg(2+)</name>
        <dbReference type="ChEBI" id="CHEBI:18420"/>
    </ligand>
</feature>
<dbReference type="InterPro" id="IPR034291">
    <property type="entry name" value="TMP_synthase"/>
</dbReference>
<evidence type="ECO:0000256" key="2">
    <source>
        <dbReference type="ARBA" id="ARBA00022679"/>
    </source>
</evidence>
<evidence type="ECO:0000256" key="10">
    <source>
        <dbReference type="RuleBase" id="RU003826"/>
    </source>
</evidence>
<evidence type="ECO:0000256" key="1">
    <source>
        <dbReference type="ARBA" id="ARBA00005165"/>
    </source>
</evidence>
<comment type="catalytic activity">
    <reaction evidence="6 9 10">
        <text>4-methyl-5-(2-phosphooxyethyl)-thiazole + 4-amino-2-methyl-5-(diphosphooxymethyl)pyrimidine + H(+) = thiamine phosphate + diphosphate</text>
        <dbReference type="Rhea" id="RHEA:22328"/>
        <dbReference type="ChEBI" id="CHEBI:15378"/>
        <dbReference type="ChEBI" id="CHEBI:33019"/>
        <dbReference type="ChEBI" id="CHEBI:37575"/>
        <dbReference type="ChEBI" id="CHEBI:57841"/>
        <dbReference type="ChEBI" id="CHEBI:58296"/>
        <dbReference type="EC" id="2.5.1.3"/>
    </reaction>
</comment>
<comment type="function">
    <text evidence="9">Condenses 4-methyl-5-(beta-hydroxyethyl)thiazole monophosphate (THZ-P) and 2-methyl-4-amino-5-hydroxymethyl pyrimidine pyrophosphate (HMP-PP) to form thiamine monophosphate (TMP).</text>
</comment>
<accession>A0A235BXM7</accession>
<dbReference type="GO" id="GO:0004789">
    <property type="term" value="F:thiamine-phosphate diphosphorylase activity"/>
    <property type="evidence" value="ECO:0007669"/>
    <property type="project" value="UniProtKB-UniRule"/>
</dbReference>
<keyword evidence="3 9" id="KW-0479">Metal-binding</keyword>
<feature type="binding site" evidence="9">
    <location>
        <position position="81"/>
    </location>
    <ligand>
        <name>4-amino-2-methyl-5-(diphosphooxymethyl)pyrimidine</name>
        <dbReference type="ChEBI" id="CHEBI:57841"/>
    </ligand>
</feature>
<evidence type="ECO:0000256" key="4">
    <source>
        <dbReference type="ARBA" id="ARBA00022842"/>
    </source>
</evidence>
<organism evidence="13 14">
    <name type="scientific">candidate division WOR-3 bacterium JGI_Cruoil_03_44_89</name>
    <dbReference type="NCBI Taxonomy" id="1973748"/>
    <lineage>
        <taxon>Bacteria</taxon>
        <taxon>Bacteria division WOR-3</taxon>
    </lineage>
</organism>
<keyword evidence="2 9" id="KW-0808">Transferase</keyword>
<dbReference type="SUPFAM" id="SSF51391">
    <property type="entry name" value="Thiamin phosphate synthase"/>
    <property type="match status" value="1"/>
</dbReference>
<dbReference type="GO" id="GO:0005737">
    <property type="term" value="C:cytoplasm"/>
    <property type="evidence" value="ECO:0007669"/>
    <property type="project" value="TreeGrafter"/>
</dbReference>
<feature type="binding site" evidence="9">
    <location>
        <position position="175"/>
    </location>
    <ligand>
        <name>2-[(2R,5Z)-2-carboxy-4-methylthiazol-5(2H)-ylidene]ethyl phosphate</name>
        <dbReference type="ChEBI" id="CHEBI:62899"/>
    </ligand>
</feature>
<evidence type="ECO:0000256" key="8">
    <source>
        <dbReference type="ARBA" id="ARBA00047883"/>
    </source>
</evidence>
<keyword evidence="5 9" id="KW-0784">Thiamine biosynthesis</keyword>
<evidence type="ECO:0000256" key="7">
    <source>
        <dbReference type="ARBA" id="ARBA00047851"/>
    </source>
</evidence>
<dbReference type="AlphaFoldDB" id="A0A235BXM7"/>
<dbReference type="HAMAP" id="MF_00097">
    <property type="entry name" value="TMP_synthase"/>
    <property type="match status" value="1"/>
</dbReference>
<sequence length="216" mass="24036">MPNDPLTQLPINPITYPMLLYVILGEEWLGERRIEDVAEKLASSGVSVIQLREHKVARDIIEDARKISIAIRDCRVPLLINNRPDIASEVNADGVHIGQDDVSIHTARKILGKNKLIGVSVHSVEEALLAEKGKANYLSFGSIFPSDTKKSIVRPISILREIKRAVQIPVFAIGGITLENIGLITKEGADGICVSRDILNREDIEKRVREYIKMLM</sequence>
<dbReference type="FunFam" id="3.20.20.70:FF:000096">
    <property type="entry name" value="Thiamine-phosphate synthase"/>
    <property type="match status" value="1"/>
</dbReference>
<evidence type="ECO:0000256" key="6">
    <source>
        <dbReference type="ARBA" id="ARBA00047334"/>
    </source>
</evidence>
<comment type="pathway">
    <text evidence="1 9 11">Cofactor biosynthesis; thiamine diphosphate biosynthesis; thiamine phosphate from 4-amino-2-methyl-5-diphosphomethylpyrimidine and 4-methyl-5-(2-phosphoethyl)-thiazole: step 1/1.</text>
</comment>
<evidence type="ECO:0000256" key="5">
    <source>
        <dbReference type="ARBA" id="ARBA00022977"/>
    </source>
</evidence>
<feature type="binding site" evidence="9">
    <location>
        <position position="149"/>
    </location>
    <ligand>
        <name>4-amino-2-methyl-5-(diphosphooxymethyl)pyrimidine</name>
        <dbReference type="ChEBI" id="CHEBI:57841"/>
    </ligand>
</feature>
<proteinExistence type="inferred from homology"/>
<evidence type="ECO:0000259" key="12">
    <source>
        <dbReference type="Pfam" id="PF02581"/>
    </source>
</evidence>
<evidence type="ECO:0000256" key="11">
    <source>
        <dbReference type="RuleBase" id="RU004253"/>
    </source>
</evidence>
<feature type="binding site" evidence="9">
    <location>
        <position position="120"/>
    </location>
    <ligand>
        <name>4-amino-2-methyl-5-(diphosphooxymethyl)pyrimidine</name>
        <dbReference type="ChEBI" id="CHEBI:57841"/>
    </ligand>
</feature>
<dbReference type="PANTHER" id="PTHR20857">
    <property type="entry name" value="THIAMINE-PHOSPHATE PYROPHOSPHORYLASE"/>
    <property type="match status" value="1"/>
</dbReference>
<dbReference type="Proteomes" id="UP000215215">
    <property type="component" value="Unassembled WGS sequence"/>
</dbReference>
<name>A0A235BXM7_UNCW3</name>
<comment type="cofactor">
    <cofactor evidence="9">
        <name>Mg(2+)</name>
        <dbReference type="ChEBI" id="CHEBI:18420"/>
    </cofactor>
    <text evidence="9">Binds 1 Mg(2+) ion per subunit.</text>
</comment>
<gene>
    <name evidence="9 13" type="primary">thiE</name>
    <name evidence="13" type="ORF">CH333_03150</name>
</gene>
<comment type="caution">
    <text evidence="9">Lacks conserved residue(s) required for the propagation of feature annotation.</text>
</comment>
<comment type="similarity">
    <text evidence="9 10">Belongs to the thiamine-phosphate synthase family.</text>
</comment>
<keyword evidence="4 9" id="KW-0460">Magnesium</keyword>
<feature type="binding site" evidence="9">
    <location>
        <begin position="146"/>
        <end position="148"/>
    </location>
    <ligand>
        <name>2-[(2R,5Z)-2-carboxy-4-methylthiazol-5(2H)-ylidene]ethyl phosphate</name>
        <dbReference type="ChEBI" id="CHEBI:62899"/>
    </ligand>
</feature>
<dbReference type="EC" id="2.5.1.3" evidence="9"/>
<dbReference type="InterPro" id="IPR036206">
    <property type="entry name" value="ThiamineP_synth_sf"/>
</dbReference>
<reference evidence="13 14" key="1">
    <citation type="submission" date="2017-07" db="EMBL/GenBank/DDBJ databases">
        <title>Recovery of genomes from metagenomes via a dereplication, aggregation, and scoring strategy.</title>
        <authorList>
            <person name="Sieber C.M."/>
            <person name="Probst A.J."/>
            <person name="Sharrar A."/>
            <person name="Thomas B.C."/>
            <person name="Hess M."/>
            <person name="Tringe S.G."/>
            <person name="Banfield J.F."/>
        </authorList>
    </citation>
    <scope>NUCLEOTIDE SEQUENCE [LARGE SCALE GENOMIC DNA]</scope>
    <source>
        <strain evidence="13">JGI_Cruoil_03_44_89</strain>
    </source>
</reference>
<evidence type="ECO:0000256" key="3">
    <source>
        <dbReference type="ARBA" id="ARBA00022723"/>
    </source>
</evidence>
<comment type="catalytic activity">
    <reaction evidence="7 9 10">
        <text>2-(2-carboxy-4-methylthiazol-5-yl)ethyl phosphate + 4-amino-2-methyl-5-(diphosphooxymethyl)pyrimidine + 2 H(+) = thiamine phosphate + CO2 + diphosphate</text>
        <dbReference type="Rhea" id="RHEA:47848"/>
        <dbReference type="ChEBI" id="CHEBI:15378"/>
        <dbReference type="ChEBI" id="CHEBI:16526"/>
        <dbReference type="ChEBI" id="CHEBI:33019"/>
        <dbReference type="ChEBI" id="CHEBI:37575"/>
        <dbReference type="ChEBI" id="CHEBI:57841"/>
        <dbReference type="ChEBI" id="CHEBI:62890"/>
        <dbReference type="EC" id="2.5.1.3"/>
    </reaction>
</comment>
<dbReference type="GO" id="GO:0009228">
    <property type="term" value="P:thiamine biosynthetic process"/>
    <property type="evidence" value="ECO:0007669"/>
    <property type="project" value="UniProtKB-KW"/>
</dbReference>